<dbReference type="EMBL" id="MFEL01000008">
    <property type="protein sequence ID" value="OGE81396.1"/>
    <property type="molecule type" value="Genomic_DNA"/>
</dbReference>
<comment type="subcellular location">
    <subcellularLocation>
        <location evidence="1">Cell membrane</location>
        <topology evidence="1">Multi-pass membrane protein</topology>
    </subcellularLocation>
</comment>
<dbReference type="PANTHER" id="PTHR22926">
    <property type="entry name" value="PHOSPHO-N-ACETYLMURAMOYL-PENTAPEPTIDE-TRANSFERASE"/>
    <property type="match status" value="1"/>
</dbReference>
<evidence type="ECO:0008006" key="10">
    <source>
        <dbReference type="Google" id="ProtNLM"/>
    </source>
</evidence>
<evidence type="ECO:0000256" key="6">
    <source>
        <dbReference type="ARBA" id="ARBA00023136"/>
    </source>
</evidence>
<comment type="caution">
    <text evidence="8">The sequence shown here is derived from an EMBL/GenBank/DDBJ whole genome shotgun (WGS) entry which is preliminary data.</text>
</comment>
<dbReference type="GO" id="GO:0005886">
    <property type="term" value="C:plasma membrane"/>
    <property type="evidence" value="ECO:0007669"/>
    <property type="project" value="UniProtKB-SubCell"/>
</dbReference>
<feature type="transmembrane region" description="Helical" evidence="7">
    <location>
        <begin position="80"/>
        <end position="99"/>
    </location>
</feature>
<feature type="transmembrane region" description="Helical" evidence="7">
    <location>
        <begin position="168"/>
        <end position="186"/>
    </location>
</feature>
<organism evidence="8 9">
    <name type="scientific">Candidatus Doudnabacteria bacterium RIFCSPHIGHO2_01_FULL_46_24</name>
    <dbReference type="NCBI Taxonomy" id="1817825"/>
    <lineage>
        <taxon>Bacteria</taxon>
        <taxon>Candidatus Doudnaibacteriota</taxon>
    </lineage>
</organism>
<feature type="transmembrane region" description="Helical" evidence="7">
    <location>
        <begin position="246"/>
        <end position="265"/>
    </location>
</feature>
<dbReference type="GO" id="GO:0071555">
    <property type="term" value="P:cell wall organization"/>
    <property type="evidence" value="ECO:0007669"/>
    <property type="project" value="TreeGrafter"/>
</dbReference>
<evidence type="ECO:0000313" key="8">
    <source>
        <dbReference type="EMBL" id="OGE81396.1"/>
    </source>
</evidence>
<evidence type="ECO:0000256" key="2">
    <source>
        <dbReference type="ARBA" id="ARBA00022475"/>
    </source>
</evidence>
<evidence type="ECO:0000256" key="4">
    <source>
        <dbReference type="ARBA" id="ARBA00022692"/>
    </source>
</evidence>
<keyword evidence="4 7" id="KW-0812">Transmembrane</keyword>
<evidence type="ECO:0000256" key="5">
    <source>
        <dbReference type="ARBA" id="ARBA00022989"/>
    </source>
</evidence>
<protein>
    <recommendedName>
        <fullName evidence="10">Undecaprenyl-phosphate alpha-N-acetylglucosaminyl 1-phosphate transferase</fullName>
    </recommendedName>
</protein>
<dbReference type="Proteomes" id="UP000178892">
    <property type="component" value="Unassembled WGS sequence"/>
</dbReference>
<sequence>MTPVYFFSFTLAFVSSFVGTFLVSRFAVKRKILDWPDQERRFHPQPMPTLGGLAIFASFFLVTFAVGVLSGYLLGGNIPLRILVAIWSGGAVLMIGGYLDDKYHLPPKLSIVFPIIAALIMVTSGMSAVSIHNPLMGGVIILPSLWSAVIVFIWILTMTYTTKLLDGMDGLVTGISAIAALVLFGLSLTEQVQQPQTALLAVTLTGSLLGFLILNFYPAKIFLGEGGSTFAGFMLAILAIVSGGKIATAIAVLGIPVLDAVWVVLQRLFAHKSPFLGDRKHLHFRLLDIGFSVPQAVLFLYALSGIFGVSALFLQSMGKLVLLGIMVLVMIVLVCTVFVFYKVKQSVNGK</sequence>
<dbReference type="GO" id="GO:0044038">
    <property type="term" value="P:cell wall macromolecule biosynthetic process"/>
    <property type="evidence" value="ECO:0007669"/>
    <property type="project" value="TreeGrafter"/>
</dbReference>
<feature type="transmembrane region" description="Helical" evidence="7">
    <location>
        <begin position="6"/>
        <end position="28"/>
    </location>
</feature>
<feature type="transmembrane region" description="Helical" evidence="7">
    <location>
        <begin position="111"/>
        <end position="129"/>
    </location>
</feature>
<dbReference type="PANTHER" id="PTHR22926:SF3">
    <property type="entry name" value="UNDECAPRENYL-PHOSPHATE ALPHA-N-ACETYLGLUCOSAMINYL 1-PHOSPHATE TRANSFERASE"/>
    <property type="match status" value="1"/>
</dbReference>
<name>A0A1F5NUP5_9BACT</name>
<evidence type="ECO:0000313" key="9">
    <source>
        <dbReference type="Proteomes" id="UP000178892"/>
    </source>
</evidence>
<feature type="transmembrane region" description="Helical" evidence="7">
    <location>
        <begin position="198"/>
        <end position="217"/>
    </location>
</feature>
<feature type="transmembrane region" description="Helical" evidence="7">
    <location>
        <begin position="320"/>
        <end position="341"/>
    </location>
</feature>
<keyword evidence="5 7" id="KW-1133">Transmembrane helix</keyword>
<evidence type="ECO:0000256" key="3">
    <source>
        <dbReference type="ARBA" id="ARBA00022679"/>
    </source>
</evidence>
<dbReference type="Pfam" id="PF00953">
    <property type="entry name" value="Glycos_transf_4"/>
    <property type="match status" value="1"/>
</dbReference>
<gene>
    <name evidence="8" type="ORF">A2720_02550</name>
</gene>
<feature type="transmembrane region" description="Helical" evidence="7">
    <location>
        <begin position="135"/>
        <end position="156"/>
    </location>
</feature>
<dbReference type="AlphaFoldDB" id="A0A1F5NUP5"/>
<accession>A0A1F5NUP5</accession>
<dbReference type="GO" id="GO:0016780">
    <property type="term" value="F:phosphotransferase activity, for other substituted phosphate groups"/>
    <property type="evidence" value="ECO:0007669"/>
    <property type="project" value="InterPro"/>
</dbReference>
<keyword evidence="6 7" id="KW-0472">Membrane</keyword>
<feature type="transmembrane region" description="Helical" evidence="7">
    <location>
        <begin position="286"/>
        <end position="314"/>
    </location>
</feature>
<feature type="transmembrane region" description="Helical" evidence="7">
    <location>
        <begin position="49"/>
        <end position="74"/>
    </location>
</feature>
<dbReference type="InterPro" id="IPR000715">
    <property type="entry name" value="Glycosyl_transferase_4"/>
</dbReference>
<feature type="transmembrane region" description="Helical" evidence="7">
    <location>
        <begin position="222"/>
        <end position="240"/>
    </location>
</feature>
<dbReference type="STRING" id="1817825.A2720_02550"/>
<keyword evidence="3" id="KW-0808">Transferase</keyword>
<dbReference type="GO" id="GO:0009103">
    <property type="term" value="P:lipopolysaccharide biosynthetic process"/>
    <property type="evidence" value="ECO:0007669"/>
    <property type="project" value="TreeGrafter"/>
</dbReference>
<keyword evidence="2" id="KW-1003">Cell membrane</keyword>
<reference evidence="8 9" key="1">
    <citation type="journal article" date="2016" name="Nat. Commun.">
        <title>Thousands of microbial genomes shed light on interconnected biogeochemical processes in an aquifer system.</title>
        <authorList>
            <person name="Anantharaman K."/>
            <person name="Brown C.T."/>
            <person name="Hug L.A."/>
            <person name="Sharon I."/>
            <person name="Castelle C.J."/>
            <person name="Probst A.J."/>
            <person name="Thomas B.C."/>
            <person name="Singh A."/>
            <person name="Wilkins M.J."/>
            <person name="Karaoz U."/>
            <person name="Brodie E.L."/>
            <person name="Williams K.H."/>
            <person name="Hubbard S.S."/>
            <person name="Banfield J.F."/>
        </authorList>
    </citation>
    <scope>NUCLEOTIDE SEQUENCE [LARGE SCALE GENOMIC DNA]</scope>
</reference>
<evidence type="ECO:0000256" key="7">
    <source>
        <dbReference type="SAM" id="Phobius"/>
    </source>
</evidence>
<evidence type="ECO:0000256" key="1">
    <source>
        <dbReference type="ARBA" id="ARBA00004651"/>
    </source>
</evidence>
<proteinExistence type="predicted"/>
<dbReference type="CDD" id="cd06853">
    <property type="entry name" value="GT_WecA_like"/>
    <property type="match status" value="1"/>
</dbReference>